<dbReference type="AlphaFoldDB" id="A0AAW9D2S9"/>
<reference evidence="1" key="1">
    <citation type="submission" date="2018-08" db="EMBL/GenBank/DDBJ databases">
        <title>Identification of Burkholderia cepacia strains that express a Burkholderia pseudomallei-like capsular polysaccharide.</title>
        <authorList>
            <person name="Burtnick M.N."/>
            <person name="Vongsouvath M."/>
            <person name="Newton P."/>
            <person name="Wuthiekanun V."/>
            <person name="Limmathurotsakul D."/>
            <person name="Brett P.J."/>
            <person name="Chantratita N."/>
            <person name="Dance D.A."/>
        </authorList>
    </citation>
    <scope>NUCLEOTIDE SEQUENCE</scope>
    <source>
        <strain evidence="1">SBXCC001</strain>
    </source>
</reference>
<dbReference type="Proteomes" id="UP001272137">
    <property type="component" value="Unassembled WGS sequence"/>
</dbReference>
<proteinExistence type="predicted"/>
<gene>
    <name evidence="1" type="ORF">C7S16_0091</name>
</gene>
<dbReference type="EMBL" id="QXCT01000002">
    <property type="protein sequence ID" value="MDW9255988.1"/>
    <property type="molecule type" value="Genomic_DNA"/>
</dbReference>
<organism evidence="1 2">
    <name type="scientific">Burkholderia thailandensis</name>
    <dbReference type="NCBI Taxonomy" id="57975"/>
    <lineage>
        <taxon>Bacteria</taxon>
        <taxon>Pseudomonadati</taxon>
        <taxon>Pseudomonadota</taxon>
        <taxon>Betaproteobacteria</taxon>
        <taxon>Burkholderiales</taxon>
        <taxon>Burkholderiaceae</taxon>
        <taxon>Burkholderia</taxon>
        <taxon>pseudomallei group</taxon>
    </lineage>
</organism>
<sequence length="42" mass="4273">MPQRGAGRALITAIPTHQSVQVGEASLPCARRTSLPSASNAA</sequence>
<accession>A0AAW9D2S9</accession>
<evidence type="ECO:0000313" key="2">
    <source>
        <dbReference type="Proteomes" id="UP001272137"/>
    </source>
</evidence>
<protein>
    <submittedName>
        <fullName evidence="1">Uncharacterized protein</fullName>
    </submittedName>
</protein>
<name>A0AAW9D2S9_BURTH</name>
<comment type="caution">
    <text evidence="1">The sequence shown here is derived from an EMBL/GenBank/DDBJ whole genome shotgun (WGS) entry which is preliminary data.</text>
</comment>
<evidence type="ECO:0000313" key="1">
    <source>
        <dbReference type="EMBL" id="MDW9255988.1"/>
    </source>
</evidence>